<dbReference type="SUPFAM" id="SSF46585">
    <property type="entry name" value="HR1 repeat"/>
    <property type="match status" value="1"/>
</dbReference>
<dbReference type="SMART" id="SM01308">
    <property type="entry name" value="RICTOR_N"/>
    <property type="match status" value="1"/>
</dbReference>
<dbReference type="Gene3D" id="1.10.287.160">
    <property type="entry name" value="HR1 repeat"/>
    <property type="match status" value="1"/>
</dbReference>
<dbReference type="SUPFAM" id="SSF48371">
    <property type="entry name" value="ARM repeat"/>
    <property type="match status" value="1"/>
</dbReference>
<keyword evidence="8" id="KW-1185">Reference proteome</keyword>
<dbReference type="InterPro" id="IPR011072">
    <property type="entry name" value="HR1_rho-bd"/>
</dbReference>
<dbReference type="Proteomes" id="UP000234275">
    <property type="component" value="Unassembled WGS sequence"/>
</dbReference>
<dbReference type="Pfam" id="PF14668">
    <property type="entry name" value="RICTOR_V"/>
    <property type="match status" value="1"/>
</dbReference>
<evidence type="ECO:0000259" key="4">
    <source>
        <dbReference type="SMART" id="SM01307"/>
    </source>
</evidence>
<dbReference type="SMART" id="SM01310">
    <property type="entry name" value="RICTOR_V"/>
    <property type="match status" value="1"/>
</dbReference>
<protein>
    <submittedName>
        <fullName evidence="7">Putative cytosolic regulator pianissimo</fullName>
    </submittedName>
</protein>
<dbReference type="RefSeq" id="XP_024703347.1">
    <property type="nucleotide sequence ID" value="XM_024842776.1"/>
</dbReference>
<evidence type="ECO:0000313" key="8">
    <source>
        <dbReference type="Proteomes" id="UP000234275"/>
    </source>
</evidence>
<dbReference type="InterPro" id="IPR029452">
    <property type="entry name" value="RICTOR_V"/>
</dbReference>
<dbReference type="OrthoDB" id="271111at2759"/>
<dbReference type="InterPro" id="IPR028267">
    <property type="entry name" value="Pianissimo_N"/>
</dbReference>
<comment type="similarity">
    <text evidence="1">Belongs to the RICTOR family.</text>
</comment>
<feature type="domain" description="Rapamycin-insensitive companion of mTOR" evidence="6">
    <location>
        <begin position="1100"/>
        <end position="1171"/>
    </location>
</feature>
<dbReference type="EMBL" id="MSFO01000005">
    <property type="protein sequence ID" value="PLB48045.1"/>
    <property type="molecule type" value="Genomic_DNA"/>
</dbReference>
<dbReference type="PANTHER" id="PTHR13298:SF11">
    <property type="entry name" value="RAPAMYCIN-INSENSITIVE COMPANION OF MTOR"/>
    <property type="match status" value="1"/>
</dbReference>
<dbReference type="InterPro" id="IPR016024">
    <property type="entry name" value="ARM-type_fold"/>
</dbReference>
<gene>
    <name evidence="7" type="ORF">P170DRAFT_203842</name>
</gene>
<feature type="domain" description="Rapamycin-insensitive companion of mTOR N-terminal" evidence="5">
    <location>
        <begin position="249"/>
        <end position="613"/>
    </location>
</feature>
<dbReference type="InterPro" id="IPR036274">
    <property type="entry name" value="HR1_rpt_sf"/>
</dbReference>
<dbReference type="InterPro" id="IPR029453">
    <property type="entry name" value="Rictor_IV"/>
</dbReference>
<name>A0A2I2G590_9EURO</name>
<dbReference type="GO" id="GO:0038203">
    <property type="term" value="P:TORC2 signaling"/>
    <property type="evidence" value="ECO:0007669"/>
    <property type="project" value="TreeGrafter"/>
</dbReference>
<dbReference type="Pfam" id="PF02185">
    <property type="entry name" value="HR1"/>
    <property type="match status" value="1"/>
</dbReference>
<feature type="compositionally biased region" description="Gly residues" evidence="2">
    <location>
        <begin position="53"/>
        <end position="62"/>
    </location>
</feature>
<evidence type="ECO:0000259" key="3">
    <source>
        <dbReference type="SMART" id="SM00742"/>
    </source>
</evidence>
<dbReference type="FunFam" id="1.10.287.160:FF:000009">
    <property type="entry name" value="Cytosolic regulator Pianissimo, putative"/>
    <property type="match status" value="1"/>
</dbReference>
<dbReference type="Pfam" id="PF14663">
    <property type="entry name" value="RasGEF_N_2"/>
    <property type="match status" value="1"/>
</dbReference>
<dbReference type="SMART" id="SM01307">
    <property type="entry name" value="RICTOR_M"/>
    <property type="match status" value="1"/>
</dbReference>
<feature type="compositionally biased region" description="Polar residues" evidence="2">
    <location>
        <begin position="1"/>
        <end position="14"/>
    </location>
</feature>
<feature type="domain" description="Rapamycin-insensitive companion of mTOR middle" evidence="4">
    <location>
        <begin position="693"/>
        <end position="917"/>
    </location>
</feature>
<accession>A0A2I2G590</accession>
<evidence type="ECO:0000256" key="1">
    <source>
        <dbReference type="ARBA" id="ARBA00008878"/>
    </source>
</evidence>
<evidence type="ECO:0000313" key="7">
    <source>
        <dbReference type="EMBL" id="PLB48045.1"/>
    </source>
</evidence>
<feature type="domain" description="REM-1" evidence="3">
    <location>
        <begin position="116"/>
        <end position="185"/>
    </location>
</feature>
<dbReference type="InterPro" id="IPR029451">
    <property type="entry name" value="RICTOR_M"/>
</dbReference>
<comment type="caution">
    <text evidence="7">The sequence shown here is derived from an EMBL/GenBank/DDBJ whole genome shotgun (WGS) entry which is preliminary data.</text>
</comment>
<feature type="region of interest" description="Disordered" evidence="2">
    <location>
        <begin position="1"/>
        <end position="114"/>
    </location>
</feature>
<feature type="compositionally biased region" description="Polar residues" evidence="2">
    <location>
        <begin position="197"/>
        <end position="209"/>
    </location>
</feature>
<dbReference type="Pfam" id="PF14664">
    <property type="entry name" value="RICTOR_N"/>
    <property type="match status" value="1"/>
</dbReference>
<dbReference type="SMART" id="SM01303">
    <property type="entry name" value="RasGEF_N_2"/>
    <property type="match status" value="1"/>
</dbReference>
<dbReference type="Pfam" id="PF14666">
    <property type="entry name" value="RICTOR_M"/>
    <property type="match status" value="1"/>
</dbReference>
<sequence length="1315" mass="146938">MASGNNSGFSATSVQHRHGGDGRSFSSQDDGSGDGSWPGGPPRSVRNARSESGGSGTIGPRGGSLALSSGSGGPGSFSSELRSMKTSRSTTPRPDDTFRRRGSSNVDYKDLSSTEDRQAAIRNKIAKEVKIKTGTENMLEALLAKNPKHTKDQRSKVESELSMSNRKLVDLHVELEEEILRAQEPSTPPRSRLSSLFQGSSIRSPTRTNMDVDDDQVEYGEAEMESPTYVLAETLQALEIEGMSPDYYVERANSLVELFKRHPTLKYDLAWPDFGLRVQIMLLSDNKEVVAAGYRLTRYAIADRNSLQIIRSLHTDELVILSLVKESKASIEREQALKFVRGFLDVKDGVHEISRAVVRTIVAVAEHHEDRLRNISIMTLAEILVKEPELVSHAGGFAILHDALAEGTFGASESLIGSFLHVLDTPHSRKHLRGGCELEAVLAPFTDSLSDTVRNGRLKSSAKAISAMLKTWPGLVVLARNGAKPLQSLLNSLHYPDPQARDLIMELLFDALRIKPPSWSSSFLAGRRLTTYGRVANLRSDSDTKLTRGYYDDRGDQFDLTAHFSTLILATLVDAGLSQALSDLIEDEEDLSLRRKATLLLTEVLKLAHHSLPQNISAKLQVLPHLLPAAIKFDVENHDISTSTIYQIESINRTLARSIGNVPNGAGRYNVDVDISASLLTGDQGKDKLSPAMDETQFRNAILETNVLNTVNYIKWKWDLIHRIVEGPLTNPKRLDEAIKGSKFMKRLMGFYRPFKYRFARISNTKPNQRYVRTGCALMRTLVQVPEGIRYLAENKFLRQVAECLAQVDRMSGLTSASPLFSRDEMRNKLSGGYFAMLGTLSGDANGLIMMERWHMLNMFYHIIELRDRDDLIQTLLGNMDYTKNSHLRVILSKALTTGSKEIRIFATKLLRKYAVGNISLTPQLAINNADWVVKLLVTQLYDPDVSVCQMAVKILEEACNHRDYLEYVVKCRPSLDHLGEIGAPLLLRFLSTSVGYHYLDGLDYITQEMDDWFLGRNDTYVGLVEAALTRAYVDQPRRGSLVPDDLVDLQDFGLVPPHFYRELARTAEGCKLLEQSGHFNEFAWTIRDFQLNDEDTEVLLKVKGCLWAVGNVGSMELGAPFLESDIVEKIVKIAESAEVLTMRGTAFFVLGLISRSRHGLRALWDFGWDSAVDQKGNSLGLSLPTDFNKLFLVEFPSHSRNPESKRTSQENFKEATLDSDPANQKILKLIVDMGNTVLSKRAAADLHSLKSKQPERFHQPHLFRKTLSILESHHYRLPARRFALDLFDKSVMRRIVLEDESDSDSEATSSQGSN</sequence>
<dbReference type="GO" id="GO:0031932">
    <property type="term" value="C:TORC2 complex"/>
    <property type="evidence" value="ECO:0007669"/>
    <property type="project" value="InterPro"/>
</dbReference>
<dbReference type="PANTHER" id="PTHR13298">
    <property type="entry name" value="CYTOSOLIC REGULATOR PIANISSIMO"/>
    <property type="match status" value="1"/>
</dbReference>
<evidence type="ECO:0000259" key="6">
    <source>
        <dbReference type="SMART" id="SM01310"/>
    </source>
</evidence>
<proteinExistence type="inferred from homology"/>
<dbReference type="STRING" id="1392250.A0A2I2G590"/>
<dbReference type="SMART" id="SM00742">
    <property type="entry name" value="Hr1"/>
    <property type="match status" value="1"/>
</dbReference>
<dbReference type="VEuPathDB" id="FungiDB:P170DRAFT_203842"/>
<reference evidence="7 8" key="1">
    <citation type="submission" date="2016-12" db="EMBL/GenBank/DDBJ databases">
        <title>The genomes of Aspergillus section Nigri reveals drivers in fungal speciation.</title>
        <authorList>
            <consortium name="DOE Joint Genome Institute"/>
            <person name="Vesth T.C."/>
            <person name="Nybo J."/>
            <person name="Theobald S."/>
            <person name="Brandl J."/>
            <person name="Frisvad J.C."/>
            <person name="Nielsen K.F."/>
            <person name="Lyhne E.K."/>
            <person name="Kogle M.E."/>
            <person name="Kuo A."/>
            <person name="Riley R."/>
            <person name="Clum A."/>
            <person name="Nolan M."/>
            <person name="Lipzen A."/>
            <person name="Salamov A."/>
            <person name="Henrissat B."/>
            <person name="Wiebenga A."/>
            <person name="De Vries R.P."/>
            <person name="Grigoriev I.V."/>
            <person name="Mortensen U.H."/>
            <person name="Andersen M.R."/>
            <person name="Baker S.E."/>
        </authorList>
    </citation>
    <scope>NUCLEOTIDE SEQUENCE [LARGE SCALE GENOMIC DNA]</scope>
    <source>
        <strain evidence="7 8">IBT 23096</strain>
    </source>
</reference>
<dbReference type="GeneID" id="36550474"/>
<dbReference type="InterPro" id="IPR028268">
    <property type="entry name" value="Pianissimo_fam"/>
</dbReference>
<evidence type="ECO:0000259" key="5">
    <source>
        <dbReference type="SMART" id="SM01308"/>
    </source>
</evidence>
<evidence type="ECO:0000256" key="2">
    <source>
        <dbReference type="SAM" id="MobiDB-lite"/>
    </source>
</evidence>
<organism evidence="7 8">
    <name type="scientific">Aspergillus steynii IBT 23096</name>
    <dbReference type="NCBI Taxonomy" id="1392250"/>
    <lineage>
        <taxon>Eukaryota</taxon>
        <taxon>Fungi</taxon>
        <taxon>Dikarya</taxon>
        <taxon>Ascomycota</taxon>
        <taxon>Pezizomycotina</taxon>
        <taxon>Eurotiomycetes</taxon>
        <taxon>Eurotiomycetidae</taxon>
        <taxon>Eurotiales</taxon>
        <taxon>Aspergillaceae</taxon>
        <taxon>Aspergillus</taxon>
        <taxon>Aspergillus subgen. Circumdati</taxon>
    </lineage>
</organism>
<feature type="region of interest" description="Disordered" evidence="2">
    <location>
        <begin position="181"/>
        <end position="212"/>
    </location>
</feature>